<dbReference type="Proteomes" id="UP000019140">
    <property type="component" value="Unassembled WGS sequence"/>
</dbReference>
<organism evidence="1 2">
    <name type="scientific">Candidatus Entotheonella gemina</name>
    <dbReference type="NCBI Taxonomy" id="1429439"/>
    <lineage>
        <taxon>Bacteria</taxon>
        <taxon>Pseudomonadati</taxon>
        <taxon>Nitrospinota/Tectimicrobiota group</taxon>
        <taxon>Candidatus Tectimicrobiota</taxon>
        <taxon>Candidatus Entotheonellia</taxon>
        <taxon>Candidatus Entotheonellales</taxon>
        <taxon>Candidatus Entotheonellaceae</taxon>
        <taxon>Candidatus Entotheonella</taxon>
    </lineage>
</organism>
<evidence type="ECO:0000313" key="2">
    <source>
        <dbReference type="Proteomes" id="UP000019140"/>
    </source>
</evidence>
<keyword evidence="2" id="KW-1185">Reference proteome</keyword>
<proteinExistence type="predicted"/>
<accession>W4M7B2</accession>
<protein>
    <submittedName>
        <fullName evidence="1">Uncharacterized protein</fullName>
    </submittedName>
</protein>
<name>W4M7B2_9BACT</name>
<reference evidence="1 2" key="1">
    <citation type="journal article" date="2014" name="Nature">
        <title>An environmental bacterial taxon with a large and distinct metabolic repertoire.</title>
        <authorList>
            <person name="Wilson M.C."/>
            <person name="Mori T."/>
            <person name="Ruckert C."/>
            <person name="Uria A.R."/>
            <person name="Helf M.J."/>
            <person name="Takada K."/>
            <person name="Gernert C."/>
            <person name="Steffens U.A."/>
            <person name="Heycke N."/>
            <person name="Schmitt S."/>
            <person name="Rinke C."/>
            <person name="Helfrich E.J."/>
            <person name="Brachmann A.O."/>
            <person name="Gurgui C."/>
            <person name="Wakimoto T."/>
            <person name="Kracht M."/>
            <person name="Crusemann M."/>
            <person name="Hentschel U."/>
            <person name="Abe I."/>
            <person name="Matsunaga S."/>
            <person name="Kalinowski J."/>
            <person name="Takeyama H."/>
            <person name="Piel J."/>
        </authorList>
    </citation>
    <scope>NUCLEOTIDE SEQUENCE [LARGE SCALE GENOMIC DNA]</scope>
    <source>
        <strain evidence="2">TSY2</strain>
    </source>
</reference>
<gene>
    <name evidence="1" type="ORF">ETSY2_18320</name>
</gene>
<dbReference type="EMBL" id="AZHX01000751">
    <property type="protein sequence ID" value="ETX06244.1"/>
    <property type="molecule type" value="Genomic_DNA"/>
</dbReference>
<evidence type="ECO:0000313" key="1">
    <source>
        <dbReference type="EMBL" id="ETX06244.1"/>
    </source>
</evidence>
<dbReference type="AlphaFoldDB" id="W4M7B2"/>
<sequence>MPYARGIAVKPDNPEVLFAGCGETTTGENGHIL</sequence>
<comment type="caution">
    <text evidence="1">The sequence shown here is derived from an EMBL/GenBank/DDBJ whole genome shotgun (WGS) entry which is preliminary data.</text>
</comment>
<dbReference type="HOGENOM" id="CLU_3381132_0_0_7"/>